<keyword evidence="15" id="KW-1185">Reference proteome</keyword>
<evidence type="ECO:0000313" key="6">
    <source>
        <dbReference type="EMBL" id="ALL25885.1"/>
    </source>
</evidence>
<dbReference type="InterPro" id="IPR034745">
    <property type="entry name" value="HSV_DUT"/>
</dbReference>
<keyword evidence="4" id="KW-0546">Nucleotide metabolism</keyword>
<dbReference type="KEGG" id="vg:27815323"/>
<reference evidence="10" key="4">
    <citation type="journal article" date="2020" name="Viruses">
        <title>Phylogenomic Analysis of Global Isolates of Canid Alphaherpesvirus 1.</title>
        <authorList>
            <person name="Lewin A.C."/>
            <person name="Coghill L.M."/>
            <person name="Mironovich M."/>
            <person name="Liu C.C."/>
            <person name="Carter R.T."/>
            <person name="Ledbetter E.C."/>
        </authorList>
    </citation>
    <scope>NUCLEOTIDE SEQUENCE</scope>
    <source>
        <strain evidence="12">ELAL-12</strain>
        <strain evidence="13">ELAL-13</strain>
        <strain evidence="14">ELAL-15</strain>
        <strain evidence="10">ELAL-2</strain>
        <strain evidence="11">ELAL-8</strain>
    </source>
</reference>
<evidence type="ECO:0000313" key="12">
    <source>
        <dbReference type="EMBL" id="QQL09286.1"/>
    </source>
</evidence>
<dbReference type="GO" id="GO:0046872">
    <property type="term" value="F:metal ion binding"/>
    <property type="evidence" value="ECO:0007669"/>
    <property type="project" value="UniProtKB-KW"/>
</dbReference>
<evidence type="ECO:0000313" key="10">
    <source>
        <dbReference type="EMBL" id="QQL08535.1"/>
    </source>
</evidence>
<protein>
    <submittedName>
        <fullName evidence="8">Deoxyuridine triphosphatase</fullName>
        <ecNumber evidence="8">3.6.1.23</ecNumber>
    </submittedName>
</protein>
<evidence type="ECO:0000313" key="15">
    <source>
        <dbReference type="Proteomes" id="UP000138111"/>
    </source>
</evidence>
<proteinExistence type="inferred from homology"/>
<evidence type="ECO:0000313" key="11">
    <source>
        <dbReference type="EMBL" id="QQL08986.1"/>
    </source>
</evidence>
<dbReference type="GO" id="GO:0046080">
    <property type="term" value="P:dUTP metabolic process"/>
    <property type="evidence" value="ECO:0007669"/>
    <property type="project" value="InterPro"/>
</dbReference>
<sequence length="305" mass="34822">MDSKNTISIALIEKQKPFNWTINKINESLLMTNNEEINLTENFKNTGTFYSKIIDLEIRTATSSQYAVFVTQMCSDDENMNNTNIFVINGVIDSGYRGIVKALVYYHPTVEKLNPYDLKIKLPLIELSKDLIPLSPSLHSYSELYNFFNVFNKKRDEDAGYDIPSPNLVQIKPGYSYLFCLPIFQLEMKNPPIACIFGRSSLNSSGIIVLPTIWKPKTICQFFIKNISSKTVTIEKGQRIAQLVLLKNNQPLWLQPQINCHSLFPKSNYLSLSNRECDMWKFTEDLNFEAPKSLRGINGFGSTGL</sequence>
<dbReference type="RefSeq" id="YP_009252235.1">
    <property type="nucleotide sequence ID" value="NC_030117.1"/>
</dbReference>
<reference evidence="8 15" key="2">
    <citation type="journal article" date="2016" name="PLoS ONE">
        <title>Genome Sequence of Canine Herpesvirus.</title>
        <authorList>
            <person name="Papageorgiou K.V."/>
            <person name="Suarez N.M."/>
            <person name="Wilkie G.S."/>
            <person name="McDonald M."/>
            <person name="Graham E.M."/>
            <person name="Davison A.J."/>
        </authorList>
    </citation>
    <scope>NUCLEOTIDE SEQUENCE [LARGE SCALE GENOMIC DNA]</scope>
    <source>
        <strain evidence="8">0194</strain>
        <strain evidence="6">V1154</strain>
        <strain evidence="7">V777</strain>
    </source>
</reference>
<organism evidence="8 15">
    <name type="scientific">Canid alphaherpesvirus 1</name>
    <dbReference type="NCBI Taxonomy" id="170325"/>
    <lineage>
        <taxon>Viruses</taxon>
        <taxon>Duplodnaviria</taxon>
        <taxon>Heunggongvirae</taxon>
        <taxon>Peploviricota</taxon>
        <taxon>Herviviricetes</taxon>
        <taxon>Herpesvirales</taxon>
        <taxon>Orthoherpesviridae</taxon>
        <taxon>Alphaherpesvirinae</taxon>
        <taxon>Varicellovirus</taxon>
        <taxon>Varicellovirus canidalpha1</taxon>
    </lineage>
</organism>
<dbReference type="EMBL" id="MW353138">
    <property type="protein sequence ID" value="QQL09436.1"/>
    <property type="molecule type" value="Genomic_DNA"/>
</dbReference>
<keyword evidence="2 8" id="KW-0378">Hydrolase</keyword>
<evidence type="ECO:0000256" key="3">
    <source>
        <dbReference type="ARBA" id="ARBA00022842"/>
    </source>
</evidence>
<dbReference type="EC" id="3.6.1.23" evidence="8"/>
<dbReference type="Pfam" id="PF00692">
    <property type="entry name" value="dUTPase"/>
    <property type="match status" value="1"/>
</dbReference>
<evidence type="ECO:0000313" key="13">
    <source>
        <dbReference type="EMBL" id="QQL09436.1"/>
    </source>
</evidence>
<dbReference type="OrthoDB" id="13493at10239"/>
<keyword evidence="3" id="KW-0460">Magnesium</keyword>
<dbReference type="GeneID" id="27815323"/>
<accession>A0A172ER52</accession>
<dbReference type="Gene3D" id="2.70.40.10">
    <property type="match status" value="2"/>
</dbReference>
<evidence type="ECO:0000256" key="4">
    <source>
        <dbReference type="ARBA" id="ARBA00023080"/>
    </source>
</evidence>
<dbReference type="HAMAP" id="MF_04031">
    <property type="entry name" value="HSV_DUT"/>
    <property type="match status" value="1"/>
</dbReference>
<evidence type="ECO:0000313" key="9">
    <source>
        <dbReference type="EMBL" id="ARE29813.1"/>
    </source>
</evidence>
<dbReference type="SUPFAM" id="SSF51283">
    <property type="entry name" value="dUTPase-like"/>
    <property type="match status" value="1"/>
</dbReference>
<dbReference type="EMBL" id="KT819633">
    <property type="protein sequence ID" value="ALL26041.1"/>
    <property type="molecule type" value="Genomic_DNA"/>
</dbReference>
<dbReference type="Proteomes" id="UP000138111">
    <property type="component" value="Segment"/>
</dbReference>
<reference evidence="9" key="3">
    <citation type="journal article" date="2018" name="Aust. Vet. J.">
        <title>Genome sequence of an Australian strain of canid alphaherpesvirus 1.</title>
        <authorList>
            <person name="Sarker S."/>
            <person name="Das S."/>
            <person name="Helbig K."/>
            <person name="Peters A."/>
            <person name="Raidal S.R."/>
        </authorList>
    </citation>
    <scope>NUCLEOTIDE SEQUENCE</scope>
    <source>
        <strain evidence="9">15-4016-NSW</strain>
    </source>
</reference>
<evidence type="ECO:0000256" key="2">
    <source>
        <dbReference type="ARBA" id="ARBA00022801"/>
    </source>
</evidence>
<evidence type="ECO:0000313" key="7">
    <source>
        <dbReference type="EMBL" id="ALL25965.1"/>
    </source>
</evidence>
<gene>
    <name evidence="8" type="primary">UL50</name>
    <name evidence="10" type="ORF">A8B60_gp08</name>
</gene>
<dbReference type="EMBL" id="KY057364">
    <property type="protein sequence ID" value="ARE29813.1"/>
    <property type="molecule type" value="Genomic_DNA"/>
</dbReference>
<name>A0A172ER52_9ALPH</name>
<dbReference type="GO" id="GO:0004170">
    <property type="term" value="F:dUTP diphosphatase activity"/>
    <property type="evidence" value="ECO:0007669"/>
    <property type="project" value="UniProtKB-EC"/>
</dbReference>
<evidence type="ECO:0000259" key="5">
    <source>
        <dbReference type="Pfam" id="PF00692"/>
    </source>
</evidence>
<feature type="domain" description="dUTPase-like" evidence="5">
    <location>
        <begin position="149"/>
        <end position="250"/>
    </location>
</feature>
<dbReference type="Proteomes" id="UP000130192">
    <property type="component" value="Genome"/>
</dbReference>
<dbReference type="EMBL" id="KT819631">
    <property type="protein sequence ID" value="ALL25885.1"/>
    <property type="molecule type" value="Genomic_DNA"/>
</dbReference>
<evidence type="ECO:0000256" key="1">
    <source>
        <dbReference type="ARBA" id="ARBA00022723"/>
    </source>
</evidence>
<dbReference type="EMBL" id="MW353126">
    <property type="protein sequence ID" value="QQL08535.1"/>
    <property type="molecule type" value="Genomic_DNA"/>
</dbReference>
<evidence type="ECO:0000313" key="8">
    <source>
        <dbReference type="EMBL" id="ALL26041.1"/>
    </source>
</evidence>
<dbReference type="EMBL" id="MW353139">
    <property type="protein sequence ID" value="QQL09511.1"/>
    <property type="molecule type" value="Genomic_DNA"/>
</dbReference>
<dbReference type="EMBL" id="MW353132">
    <property type="protein sequence ID" value="QQL08986.1"/>
    <property type="molecule type" value="Genomic_DNA"/>
</dbReference>
<evidence type="ECO:0000313" key="14">
    <source>
        <dbReference type="EMBL" id="QQL09511.1"/>
    </source>
</evidence>
<dbReference type="InterPro" id="IPR036157">
    <property type="entry name" value="dUTPase-like_sf"/>
</dbReference>
<dbReference type="EMBL" id="KT819632">
    <property type="protein sequence ID" value="ALL25965.1"/>
    <property type="molecule type" value="Genomic_DNA"/>
</dbReference>
<dbReference type="EMBL" id="MW353136">
    <property type="protein sequence ID" value="QQL09286.1"/>
    <property type="molecule type" value="Genomic_DNA"/>
</dbReference>
<keyword evidence="1" id="KW-0479">Metal-binding</keyword>
<reference evidence="8" key="1">
    <citation type="submission" date="2015-09" db="EMBL/GenBank/DDBJ databases">
        <authorList>
            <person name="Jackson K.R."/>
            <person name="Lunt B.L."/>
            <person name="Fisher J.N.B."/>
            <person name="Gardner A.V."/>
            <person name="Bailey M.E."/>
            <person name="Deus L.M."/>
            <person name="Earl A.S."/>
            <person name="Gibby P.D."/>
            <person name="Hartmann K.A."/>
            <person name="Liu J.E."/>
            <person name="Manci A.M."/>
            <person name="Nielsen D.A."/>
            <person name="Solomon M.B."/>
            <person name="Breakwell D.P."/>
            <person name="Burnett S.H."/>
            <person name="Grose J.H."/>
        </authorList>
    </citation>
    <scope>NUCLEOTIDE SEQUENCE</scope>
    <source>
        <strain evidence="8">0194</strain>
        <strain evidence="6">V1154</strain>
        <strain evidence="7">V777</strain>
    </source>
</reference>
<dbReference type="InterPro" id="IPR029054">
    <property type="entry name" value="dUTPase-like"/>
</dbReference>